<evidence type="ECO:0000256" key="2">
    <source>
        <dbReference type="ARBA" id="ARBA00022448"/>
    </source>
</evidence>
<reference evidence="6" key="1">
    <citation type="submission" date="2011-11" db="EMBL/GenBank/DDBJ databases">
        <title>Complete genome sequence of Candidatus Mycoplasma haemominutum.</title>
        <authorList>
            <person name="Barker E.N."/>
            <person name="Darby A.C."/>
            <person name="Helps C.R."/>
            <person name="Peters I.R."/>
            <person name="Hughes M.A."/>
            <person name="Radford A.D."/>
            <person name="Novacco M."/>
            <person name="Boretti F."/>
            <person name="Hofmann-Lehmann R."/>
            <person name="Tasker S."/>
        </authorList>
    </citation>
    <scope>NUCLEOTIDE SEQUENCE</scope>
    <source>
        <strain evidence="6">Birmingham 1</strain>
    </source>
</reference>
<dbReference type="KEGG" id="mhb:MHM_00540"/>
<dbReference type="GO" id="GO:0005524">
    <property type="term" value="F:ATP binding"/>
    <property type="evidence" value="ECO:0007669"/>
    <property type="project" value="UniProtKB-KW"/>
</dbReference>
<dbReference type="PATRIC" id="fig|1116213.3.peg.53"/>
<comment type="similarity">
    <text evidence="1">Belongs to the ABC transporter superfamily.</text>
</comment>
<dbReference type="SMART" id="SM00382">
    <property type="entry name" value="AAA"/>
    <property type="match status" value="1"/>
</dbReference>
<keyword evidence="2" id="KW-0813">Transport</keyword>
<sequence length="314" mass="35742">MSPQGSFFKAFHDLKRDFQGELAELPSLNYQTWLKTENKKLKKFRRKHSKSVVKQVIKLNKQHKGTRCVENTPGYVIECKNLEKWYVNKKTREYNRVLKNVNLKVKVGELVVVLGESGSGKTTLLNILAGMERASNGEVIVFSHSLMTLSQHWLIDFRAKYLSIIFQNYALIPELTVRENILVGQKIQENAQKRLDIDKIAELLKISAHMHKVPKALSGGQQQRVSIARALAKNPRLIFADEPTGAVDSDTCKEILNILVDINKKYGTTIFLITHNRLIAKIAHKVIHIDKGMITSTSSQLPMHPNDIDWSLHS</sequence>
<dbReference type="AlphaFoldDB" id="G8C2M4"/>
<dbReference type="PANTHER" id="PTHR42798">
    <property type="entry name" value="LIPOPROTEIN-RELEASING SYSTEM ATP-BINDING PROTEIN LOLD"/>
    <property type="match status" value="1"/>
</dbReference>
<dbReference type="PROSITE" id="PS00211">
    <property type="entry name" value="ABC_TRANSPORTER_1"/>
    <property type="match status" value="1"/>
</dbReference>
<dbReference type="InterPro" id="IPR025662">
    <property type="entry name" value="Sigma_54_int_dom_ATP-bd_1"/>
</dbReference>
<name>G8C2M4_9MOLU</name>
<dbReference type="SUPFAM" id="SSF52540">
    <property type="entry name" value="P-loop containing nucleoside triphosphate hydrolases"/>
    <property type="match status" value="1"/>
</dbReference>
<evidence type="ECO:0000256" key="4">
    <source>
        <dbReference type="ARBA" id="ARBA00022840"/>
    </source>
</evidence>
<gene>
    <name evidence="6" type="ORF">MHM_00540</name>
</gene>
<dbReference type="RefSeq" id="WP_015511437.1">
    <property type="nucleotide sequence ID" value="NC_021007.1"/>
</dbReference>
<dbReference type="Pfam" id="PF00005">
    <property type="entry name" value="ABC_tran"/>
    <property type="match status" value="1"/>
</dbReference>
<dbReference type="Gene3D" id="3.40.50.300">
    <property type="entry name" value="P-loop containing nucleotide triphosphate hydrolases"/>
    <property type="match status" value="1"/>
</dbReference>
<dbReference type="InterPro" id="IPR027417">
    <property type="entry name" value="P-loop_NTPase"/>
</dbReference>
<keyword evidence="4" id="KW-0067">ATP-binding</keyword>
<evidence type="ECO:0000259" key="5">
    <source>
        <dbReference type="PROSITE" id="PS50893"/>
    </source>
</evidence>
<dbReference type="EMBL" id="HE613254">
    <property type="protein sequence ID" value="CCE66572.1"/>
    <property type="molecule type" value="Genomic_DNA"/>
</dbReference>
<accession>G8C2M4</accession>
<evidence type="ECO:0000256" key="3">
    <source>
        <dbReference type="ARBA" id="ARBA00022741"/>
    </source>
</evidence>
<dbReference type="CDD" id="cd03255">
    <property type="entry name" value="ABC_MJ0796_LolCDE_FtsE"/>
    <property type="match status" value="1"/>
</dbReference>
<dbReference type="PANTHER" id="PTHR42798:SF2">
    <property type="entry name" value="ABC TRANSPORTER ATP-BINDING PROTEIN MG467-RELATED"/>
    <property type="match status" value="1"/>
</dbReference>
<dbReference type="HOGENOM" id="CLU_000604_1_22_14"/>
<protein>
    <submittedName>
        <fullName evidence="6">ABC transporter, ATP binding protein</fullName>
    </submittedName>
</protein>
<dbReference type="InterPro" id="IPR003439">
    <property type="entry name" value="ABC_transporter-like_ATP-bd"/>
</dbReference>
<evidence type="ECO:0000313" key="6">
    <source>
        <dbReference type="EMBL" id="CCE66572.1"/>
    </source>
</evidence>
<dbReference type="InterPro" id="IPR017911">
    <property type="entry name" value="MacB-like_ATP-bd"/>
</dbReference>
<dbReference type="InterPro" id="IPR017871">
    <property type="entry name" value="ABC_transporter-like_CS"/>
</dbReference>
<keyword evidence="3" id="KW-0547">Nucleotide-binding</keyword>
<dbReference type="PROSITE" id="PS00675">
    <property type="entry name" value="SIGMA54_INTERACT_1"/>
    <property type="match status" value="1"/>
</dbReference>
<reference evidence="6" key="2">
    <citation type="submission" date="2011-11" db="EMBL/GenBank/DDBJ databases">
        <authorList>
            <person name="Barker E."/>
        </authorList>
    </citation>
    <scope>NUCLEOTIDE SEQUENCE</scope>
    <source>
        <strain evidence="6">Birmingham 1</strain>
    </source>
</reference>
<evidence type="ECO:0000256" key="1">
    <source>
        <dbReference type="ARBA" id="ARBA00005417"/>
    </source>
</evidence>
<organism evidence="6">
    <name type="scientific">Candidatus Mycoplasma haematominutum 'Birmingham 1'</name>
    <dbReference type="NCBI Taxonomy" id="1116213"/>
    <lineage>
        <taxon>Bacteria</taxon>
        <taxon>Bacillati</taxon>
        <taxon>Mycoplasmatota</taxon>
        <taxon>Mollicutes</taxon>
        <taxon>Mycoplasmataceae</taxon>
        <taxon>Mycoplasma</taxon>
    </lineage>
</organism>
<dbReference type="OrthoDB" id="9802264at2"/>
<proteinExistence type="inferred from homology"/>
<dbReference type="InterPro" id="IPR003593">
    <property type="entry name" value="AAA+_ATPase"/>
</dbReference>
<feature type="domain" description="ABC transporter" evidence="5">
    <location>
        <begin position="77"/>
        <end position="314"/>
    </location>
</feature>
<dbReference type="PROSITE" id="PS50893">
    <property type="entry name" value="ABC_TRANSPORTER_2"/>
    <property type="match status" value="1"/>
</dbReference>
<dbReference type="GO" id="GO:0016887">
    <property type="term" value="F:ATP hydrolysis activity"/>
    <property type="evidence" value="ECO:0007669"/>
    <property type="project" value="InterPro"/>
</dbReference>